<reference evidence="1" key="1">
    <citation type="submission" date="2023-04" db="EMBL/GenBank/DDBJ databases">
        <title>Draft Genome sequencing of Naganishia species isolated from polar environments using Oxford Nanopore Technology.</title>
        <authorList>
            <person name="Leo P."/>
            <person name="Venkateswaran K."/>
        </authorList>
    </citation>
    <scope>NUCLEOTIDE SEQUENCE</scope>
    <source>
        <strain evidence="1">MNA-CCFEE 5262</strain>
    </source>
</reference>
<comment type="caution">
    <text evidence="1">The sequence shown here is derived from an EMBL/GenBank/DDBJ whole genome shotgun (WGS) entry which is preliminary data.</text>
</comment>
<proteinExistence type="predicted"/>
<dbReference type="Proteomes" id="UP001230649">
    <property type="component" value="Unassembled WGS sequence"/>
</dbReference>
<gene>
    <name evidence="1" type="ORF">QFC20_001472</name>
</gene>
<name>A0ACC2WSY8_9TREE</name>
<dbReference type="EMBL" id="JASBWS010000008">
    <property type="protein sequence ID" value="KAJ9114598.1"/>
    <property type="molecule type" value="Genomic_DNA"/>
</dbReference>
<organism evidence="1 2">
    <name type="scientific">Naganishia adeliensis</name>
    <dbReference type="NCBI Taxonomy" id="92952"/>
    <lineage>
        <taxon>Eukaryota</taxon>
        <taxon>Fungi</taxon>
        <taxon>Dikarya</taxon>
        <taxon>Basidiomycota</taxon>
        <taxon>Agaricomycotina</taxon>
        <taxon>Tremellomycetes</taxon>
        <taxon>Filobasidiales</taxon>
        <taxon>Filobasidiaceae</taxon>
        <taxon>Naganishia</taxon>
    </lineage>
</organism>
<accession>A0ACC2WSY8</accession>
<evidence type="ECO:0000313" key="1">
    <source>
        <dbReference type="EMBL" id="KAJ9114598.1"/>
    </source>
</evidence>
<keyword evidence="2" id="KW-1185">Reference proteome</keyword>
<sequence>MDIPHHIGQKYYPFSHFIGYRPADYGQRTVFMAKFRDRAWVKKTENALHSVFGAWVALTLLALTARAGPFKSRDVPTIVGSFGAGHDDPLRHLPTCQQAQPRNIIIAMPVSALIGMGVGKLFAMQDNTRFPSEYDKQWASSSTAVALSLLVTQEFSVPHPPGGATALLAASNQQIFDLGWFYAGYVMTGSMIMLGWGLIINSKAFCFLHPVNMTESRLDIPPLDIGRRRYPQYWISPELIRQDEHASEKQQLNTAPGSAKPGERQV</sequence>
<evidence type="ECO:0000313" key="2">
    <source>
        <dbReference type="Proteomes" id="UP001230649"/>
    </source>
</evidence>
<protein>
    <submittedName>
        <fullName evidence="1">Uncharacterized protein</fullName>
    </submittedName>
</protein>